<keyword evidence="5" id="KW-0804">Transcription</keyword>
<evidence type="ECO:0000313" key="9">
    <source>
        <dbReference type="EMBL" id="KAF2493354.1"/>
    </source>
</evidence>
<dbReference type="Gene3D" id="4.10.240.10">
    <property type="entry name" value="Zn(2)-C6 fungal-type DNA-binding domain"/>
    <property type="match status" value="1"/>
</dbReference>
<dbReference type="AlphaFoldDB" id="A0A6A6QMK1"/>
<evidence type="ECO:0000256" key="3">
    <source>
        <dbReference type="ARBA" id="ARBA00023015"/>
    </source>
</evidence>
<dbReference type="InterPro" id="IPR050987">
    <property type="entry name" value="AtrR-like"/>
</dbReference>
<dbReference type="EMBL" id="MU004192">
    <property type="protein sequence ID" value="KAF2493354.1"/>
    <property type="molecule type" value="Genomic_DNA"/>
</dbReference>
<comment type="subcellular location">
    <subcellularLocation>
        <location evidence="1">Nucleus</location>
    </subcellularLocation>
</comment>
<dbReference type="Proteomes" id="UP000799750">
    <property type="component" value="Unassembled WGS sequence"/>
</dbReference>
<feature type="compositionally biased region" description="Polar residues" evidence="7">
    <location>
        <begin position="635"/>
        <end position="644"/>
    </location>
</feature>
<feature type="region of interest" description="Disordered" evidence="7">
    <location>
        <begin position="89"/>
        <end position="117"/>
    </location>
</feature>
<evidence type="ECO:0000256" key="5">
    <source>
        <dbReference type="ARBA" id="ARBA00023163"/>
    </source>
</evidence>
<dbReference type="GO" id="GO:0008270">
    <property type="term" value="F:zinc ion binding"/>
    <property type="evidence" value="ECO:0007669"/>
    <property type="project" value="InterPro"/>
</dbReference>
<dbReference type="Pfam" id="PF04082">
    <property type="entry name" value="Fungal_trans"/>
    <property type="match status" value="1"/>
</dbReference>
<evidence type="ECO:0000313" key="10">
    <source>
        <dbReference type="Proteomes" id="UP000799750"/>
    </source>
</evidence>
<dbReference type="Pfam" id="PF00172">
    <property type="entry name" value="Zn_clus"/>
    <property type="match status" value="1"/>
</dbReference>
<evidence type="ECO:0000256" key="1">
    <source>
        <dbReference type="ARBA" id="ARBA00004123"/>
    </source>
</evidence>
<evidence type="ECO:0000256" key="2">
    <source>
        <dbReference type="ARBA" id="ARBA00022723"/>
    </source>
</evidence>
<dbReference type="CDD" id="cd00067">
    <property type="entry name" value="GAL4"/>
    <property type="match status" value="1"/>
</dbReference>
<evidence type="ECO:0000256" key="6">
    <source>
        <dbReference type="ARBA" id="ARBA00023242"/>
    </source>
</evidence>
<feature type="compositionally biased region" description="Polar residues" evidence="7">
    <location>
        <begin position="100"/>
        <end position="117"/>
    </location>
</feature>
<dbReference type="SMART" id="SM00066">
    <property type="entry name" value="GAL4"/>
    <property type="match status" value="1"/>
</dbReference>
<keyword evidence="10" id="KW-1185">Reference proteome</keyword>
<dbReference type="OrthoDB" id="39175at2759"/>
<dbReference type="SUPFAM" id="SSF57701">
    <property type="entry name" value="Zn2/Cys6 DNA-binding domain"/>
    <property type="match status" value="1"/>
</dbReference>
<evidence type="ECO:0000256" key="7">
    <source>
        <dbReference type="SAM" id="MobiDB-lite"/>
    </source>
</evidence>
<keyword evidence="6" id="KW-0539">Nucleus</keyword>
<feature type="compositionally biased region" description="Low complexity" evidence="7">
    <location>
        <begin position="645"/>
        <end position="658"/>
    </location>
</feature>
<dbReference type="InterPro" id="IPR001138">
    <property type="entry name" value="Zn2Cys6_DnaBD"/>
</dbReference>
<dbReference type="InterPro" id="IPR007219">
    <property type="entry name" value="XnlR_reg_dom"/>
</dbReference>
<feature type="domain" description="Zn(2)-C6 fungal-type" evidence="8">
    <location>
        <begin position="10"/>
        <end position="42"/>
    </location>
</feature>
<dbReference type="GO" id="GO:0000981">
    <property type="term" value="F:DNA-binding transcription factor activity, RNA polymerase II-specific"/>
    <property type="evidence" value="ECO:0007669"/>
    <property type="project" value="InterPro"/>
</dbReference>
<evidence type="ECO:0000259" key="8">
    <source>
        <dbReference type="PROSITE" id="PS50048"/>
    </source>
</evidence>
<dbReference type="InterPro" id="IPR036864">
    <property type="entry name" value="Zn2-C6_fun-type_DNA-bd_sf"/>
</dbReference>
<dbReference type="CDD" id="cd12148">
    <property type="entry name" value="fungal_TF_MHR"/>
    <property type="match status" value="1"/>
</dbReference>
<keyword evidence="3" id="KW-0805">Transcription regulation</keyword>
<feature type="region of interest" description="Disordered" evidence="7">
    <location>
        <begin position="635"/>
        <end position="662"/>
    </location>
</feature>
<accession>A0A6A6QMK1</accession>
<keyword evidence="2" id="KW-0479">Metal-binding</keyword>
<dbReference type="PANTHER" id="PTHR46910">
    <property type="entry name" value="TRANSCRIPTION FACTOR PDR1"/>
    <property type="match status" value="1"/>
</dbReference>
<dbReference type="PROSITE" id="PS00463">
    <property type="entry name" value="ZN2_CY6_FUNGAL_1"/>
    <property type="match status" value="1"/>
</dbReference>
<organism evidence="9 10">
    <name type="scientific">Lophium mytilinum</name>
    <dbReference type="NCBI Taxonomy" id="390894"/>
    <lineage>
        <taxon>Eukaryota</taxon>
        <taxon>Fungi</taxon>
        <taxon>Dikarya</taxon>
        <taxon>Ascomycota</taxon>
        <taxon>Pezizomycotina</taxon>
        <taxon>Dothideomycetes</taxon>
        <taxon>Pleosporomycetidae</taxon>
        <taxon>Mytilinidiales</taxon>
        <taxon>Mytilinidiaceae</taxon>
        <taxon>Lophium</taxon>
    </lineage>
</organism>
<reference evidence="9" key="1">
    <citation type="journal article" date="2020" name="Stud. Mycol.">
        <title>101 Dothideomycetes genomes: a test case for predicting lifestyles and emergence of pathogens.</title>
        <authorList>
            <person name="Haridas S."/>
            <person name="Albert R."/>
            <person name="Binder M."/>
            <person name="Bloem J."/>
            <person name="Labutti K."/>
            <person name="Salamov A."/>
            <person name="Andreopoulos B."/>
            <person name="Baker S."/>
            <person name="Barry K."/>
            <person name="Bills G."/>
            <person name="Bluhm B."/>
            <person name="Cannon C."/>
            <person name="Castanera R."/>
            <person name="Culley D."/>
            <person name="Daum C."/>
            <person name="Ezra D."/>
            <person name="Gonzalez J."/>
            <person name="Henrissat B."/>
            <person name="Kuo A."/>
            <person name="Liang C."/>
            <person name="Lipzen A."/>
            <person name="Lutzoni F."/>
            <person name="Magnuson J."/>
            <person name="Mondo S."/>
            <person name="Nolan M."/>
            <person name="Ohm R."/>
            <person name="Pangilinan J."/>
            <person name="Park H.-J."/>
            <person name="Ramirez L."/>
            <person name="Alfaro M."/>
            <person name="Sun H."/>
            <person name="Tritt A."/>
            <person name="Yoshinaga Y."/>
            <person name="Zwiers L.-H."/>
            <person name="Turgeon B."/>
            <person name="Goodwin S."/>
            <person name="Spatafora J."/>
            <person name="Crous P."/>
            <person name="Grigoriev I."/>
        </authorList>
    </citation>
    <scope>NUCLEOTIDE SEQUENCE</scope>
    <source>
        <strain evidence="9">CBS 269.34</strain>
    </source>
</reference>
<dbReference type="PROSITE" id="PS50048">
    <property type="entry name" value="ZN2_CY6_FUNGAL_2"/>
    <property type="match status" value="1"/>
</dbReference>
<name>A0A6A6QMK1_9PEZI</name>
<dbReference type="GO" id="GO:0006351">
    <property type="term" value="P:DNA-templated transcription"/>
    <property type="evidence" value="ECO:0007669"/>
    <property type="project" value="InterPro"/>
</dbReference>
<keyword evidence="4" id="KW-0238">DNA-binding</keyword>
<dbReference type="GO" id="GO:0005634">
    <property type="term" value="C:nucleus"/>
    <property type="evidence" value="ECO:0007669"/>
    <property type="project" value="UniProtKB-SubCell"/>
</dbReference>
<sequence length="734" mass="80962">MIGTLKVFKSCDACKSRKVRCTGHGYPGPCENCTRRNVECHFSIASAPKRRNRYERIFGELAQESLSTVFGSKVVKDEPASPFHVMSLNPDASKPPAKASTISVQAPKKVQQSTEPTAESLPELYIDRLLSDRPGLQRQKSETFPFKGNGIFGGDYSGYSLTFFSEGRRQSLSTRLGHNRLNDVLNKADTVINTRLKAKENIITDHVLSKSWTADISSDPNLTSAYIRSFFEQVHPLYPFLDQHAFQETLSNPQFSQILHTNKAWSALYHAVLALGSQYNNGGTFEPGQNRAWQLFSVSLALYPDLVILPDSLIALQAVTAMSVFALSVSCIQIEHTMISESARRAQNLNLIKSRASPDSVYNRAFWVVYSLEKMTTFCAGRGSVFIDADISCPIPYTPTAVFGDFDWFLAFARYGRLLSRSYNSLFSISVASNPISYFVNTISQLMEELEHWRMSIPISVRPGEQFRAHALPGPLSTTVALRVHLLYYNHVLALCRASLHINAEASREDSAKSIRHSESKNLLVKASCAILELTPYIDVSPYTPVWVLAGVPLSGLFVLFDLVIHNPTHPETSTNLALLDVASGHFSRVEYASGGTLPGSLVSEFAHIAREYVRDVQLRAAGQGNRIRWSNTLLNQPTSNSGMQQAQNQAQNQNQNQSHMVMPPPELPGGSAAGVADALFFPISDDPYYMPEGLLMGTDVMDLFGSVMPPGEAGNEMAEAWMQGLQGGQGQIG</sequence>
<dbReference type="PANTHER" id="PTHR46910:SF37">
    <property type="entry name" value="ZN(II)2CYS6 TRANSCRIPTION FACTOR (EUROFUNG)"/>
    <property type="match status" value="1"/>
</dbReference>
<gene>
    <name evidence="9" type="ORF">BU16DRAFT_528662</name>
</gene>
<evidence type="ECO:0000256" key="4">
    <source>
        <dbReference type="ARBA" id="ARBA00023125"/>
    </source>
</evidence>
<dbReference type="GO" id="GO:0003677">
    <property type="term" value="F:DNA binding"/>
    <property type="evidence" value="ECO:0007669"/>
    <property type="project" value="UniProtKB-KW"/>
</dbReference>
<proteinExistence type="predicted"/>
<protein>
    <recommendedName>
        <fullName evidence="8">Zn(2)-C6 fungal-type domain-containing protein</fullName>
    </recommendedName>
</protein>